<evidence type="ECO:0000313" key="7">
    <source>
        <dbReference type="EMBL" id="EDY18633.1"/>
    </source>
</evidence>
<dbReference type="GO" id="GO:0046872">
    <property type="term" value="F:metal ion binding"/>
    <property type="evidence" value="ECO:0007669"/>
    <property type="project" value="UniProtKB-KW"/>
</dbReference>
<evidence type="ECO:0000256" key="3">
    <source>
        <dbReference type="ARBA" id="ARBA00023002"/>
    </source>
</evidence>
<dbReference type="EMBL" id="ABVL01000012">
    <property type="protein sequence ID" value="EDY18633.1"/>
    <property type="molecule type" value="Genomic_DNA"/>
</dbReference>
<comment type="caution">
    <text evidence="7">The sequence shown here is derived from an EMBL/GenBank/DDBJ whole genome shotgun (WGS) entry which is preliminary data.</text>
</comment>
<evidence type="ECO:0000313" key="8">
    <source>
        <dbReference type="Proteomes" id="UP000005824"/>
    </source>
</evidence>
<gene>
    <name evidence="7" type="ORF">CfE428DRAFT_4019</name>
</gene>
<keyword evidence="1" id="KW-0004">4Fe-4S</keyword>
<evidence type="ECO:0000256" key="6">
    <source>
        <dbReference type="SAM" id="SignalP"/>
    </source>
</evidence>
<evidence type="ECO:0000256" key="4">
    <source>
        <dbReference type="ARBA" id="ARBA00023004"/>
    </source>
</evidence>
<dbReference type="InterPro" id="IPR036188">
    <property type="entry name" value="FAD/NAD-bd_sf"/>
</dbReference>
<dbReference type="STRING" id="497964.CfE428DRAFT_4019"/>
<sequence precursor="true">MFRSFRSLLAPSLCALFALSAALAESPKDIDVDVCIYGATSGGVIAAVAARRENCSVLLVDPKRHVGGLTAGGLGETDIGRPMAVTGLARQFYRNVGKVYGAFEAWNFEPHVAEAEYMHELDQEHVQMLLERRVTSVERDARRIRTMIVEPSEAGDTAEPQRIHAKVYLDCTYEGDLMARAGVSYTVGREANSVYDETKNGVEPGLRHQFPDGVDPYIRPGDPSSGLIFGVKPEPLAPTGSGDKKVQAYCFRLCLTKDPANQIPFTKPEHYDPAVYELSRRLIHARPPKKLTDLLIVGSMPNQKTDINSLAGQSTDFYGFNWDYPEGTYADRARIWKEHEEYTKGLMWFLANDEAVPENIRKEVSSYGWPKDEYQDNGGFTHELYVREARRMVGEYVMIEQNCLGKRTVDDGIALASYNMDSHHVQTVIVDGMVKNEGEVTVHLSHEYPVSYRSLTPKSKECTNLLVPVCLSASHIAYGSIRMEPVFMSLGQAAGLAAGMAVKSNCKVQDVDVPALQKKIESDPYLDGRPADVYVHWSRQPDRFEKIGEWEVHGERAWASNEPFLLCEKPGSFARLRFRPKIERAGVYDVVFYNPVSNVVLQHGSVPIRIRHAEGEVTVNYDPAAHSALNDRTFSLGQFPFSPGKDAEIELIADGQTIPIQAMLFDLVARP</sequence>
<keyword evidence="6" id="KW-0732">Signal</keyword>
<evidence type="ECO:0000256" key="5">
    <source>
        <dbReference type="ARBA" id="ARBA00023014"/>
    </source>
</evidence>
<evidence type="ECO:0000256" key="1">
    <source>
        <dbReference type="ARBA" id="ARBA00022485"/>
    </source>
</evidence>
<dbReference type="Gene3D" id="3.50.50.60">
    <property type="entry name" value="FAD/NAD(P)-binding domain"/>
    <property type="match status" value="1"/>
</dbReference>
<dbReference type="PANTHER" id="PTHR43498:SF1">
    <property type="entry name" value="COB--COM HETERODISULFIDE REDUCTASE IRON-SULFUR SUBUNIT A"/>
    <property type="match status" value="1"/>
</dbReference>
<keyword evidence="5" id="KW-0411">Iron-sulfur</keyword>
<dbReference type="AlphaFoldDB" id="B4D530"/>
<dbReference type="SUPFAM" id="SSF51905">
    <property type="entry name" value="FAD/NAD(P)-binding domain"/>
    <property type="match status" value="1"/>
</dbReference>
<feature type="chain" id="PRO_5002800444" description="Xanthan lyase" evidence="6">
    <location>
        <begin position="25"/>
        <end position="671"/>
    </location>
</feature>
<organism evidence="7 8">
    <name type="scientific">Chthoniobacter flavus Ellin428</name>
    <dbReference type="NCBI Taxonomy" id="497964"/>
    <lineage>
        <taxon>Bacteria</taxon>
        <taxon>Pseudomonadati</taxon>
        <taxon>Verrucomicrobiota</taxon>
        <taxon>Spartobacteria</taxon>
        <taxon>Chthoniobacterales</taxon>
        <taxon>Chthoniobacteraceae</taxon>
        <taxon>Chthoniobacter</taxon>
    </lineage>
</organism>
<dbReference type="GO" id="GO:0016491">
    <property type="term" value="F:oxidoreductase activity"/>
    <property type="evidence" value="ECO:0007669"/>
    <property type="project" value="UniProtKB-KW"/>
</dbReference>
<evidence type="ECO:0008006" key="9">
    <source>
        <dbReference type="Google" id="ProtNLM"/>
    </source>
</evidence>
<keyword evidence="4" id="KW-0408">Iron</keyword>
<dbReference type="GO" id="GO:0051539">
    <property type="term" value="F:4 iron, 4 sulfur cluster binding"/>
    <property type="evidence" value="ECO:0007669"/>
    <property type="project" value="UniProtKB-KW"/>
</dbReference>
<keyword evidence="3" id="KW-0560">Oxidoreductase</keyword>
<name>B4D530_9BACT</name>
<dbReference type="eggNOG" id="COG2081">
    <property type="taxonomic scope" value="Bacteria"/>
</dbReference>
<dbReference type="InterPro" id="IPR039650">
    <property type="entry name" value="HdrA-like"/>
</dbReference>
<dbReference type="InParanoid" id="B4D530"/>
<dbReference type="Pfam" id="PF12831">
    <property type="entry name" value="FAD_oxidored"/>
    <property type="match status" value="1"/>
</dbReference>
<feature type="signal peptide" evidence="6">
    <location>
        <begin position="1"/>
        <end position="24"/>
    </location>
</feature>
<evidence type="ECO:0000256" key="2">
    <source>
        <dbReference type="ARBA" id="ARBA00022723"/>
    </source>
</evidence>
<accession>B4D530</accession>
<keyword evidence="2" id="KW-0479">Metal-binding</keyword>
<keyword evidence="8" id="KW-1185">Reference proteome</keyword>
<dbReference type="Proteomes" id="UP000005824">
    <property type="component" value="Unassembled WGS sequence"/>
</dbReference>
<protein>
    <recommendedName>
        <fullName evidence="9">Xanthan lyase</fullName>
    </recommendedName>
</protein>
<dbReference type="PANTHER" id="PTHR43498">
    <property type="entry name" value="FERREDOXIN:COB-COM HETERODISULFIDE REDUCTASE SUBUNIT A"/>
    <property type="match status" value="1"/>
</dbReference>
<reference evidence="7 8" key="1">
    <citation type="journal article" date="2011" name="J. Bacteriol.">
        <title>Genome sequence of Chthoniobacter flavus Ellin428, an aerobic heterotrophic soil bacterium.</title>
        <authorList>
            <person name="Kant R."/>
            <person name="van Passel M.W."/>
            <person name="Palva A."/>
            <person name="Lucas S."/>
            <person name="Lapidus A."/>
            <person name="Glavina Del Rio T."/>
            <person name="Dalin E."/>
            <person name="Tice H."/>
            <person name="Bruce D."/>
            <person name="Goodwin L."/>
            <person name="Pitluck S."/>
            <person name="Larimer F.W."/>
            <person name="Land M.L."/>
            <person name="Hauser L."/>
            <person name="Sangwan P."/>
            <person name="de Vos W.M."/>
            <person name="Janssen P.H."/>
            <person name="Smidt H."/>
        </authorList>
    </citation>
    <scope>NUCLEOTIDE SEQUENCE [LARGE SCALE GENOMIC DNA]</scope>
    <source>
        <strain evidence="7 8">Ellin428</strain>
    </source>
</reference>
<proteinExistence type="predicted"/>